<comment type="caution">
    <text evidence="4">The sequence shown here is derived from an EMBL/GenBank/DDBJ whole genome shotgun (WGS) entry which is preliminary data.</text>
</comment>
<feature type="domain" description="Mop" evidence="3">
    <location>
        <begin position="14"/>
        <end position="80"/>
    </location>
</feature>
<name>A0A482YFA9_9EURY</name>
<reference evidence="4 5" key="1">
    <citation type="submission" date="2019-02" db="EMBL/GenBank/DDBJ databases">
        <title>Genomic Encyclopedia of Archaeal and Bacterial Type Strains, Phase II (KMG-II): from individual species to whole genera.</title>
        <authorList>
            <person name="Goeker M."/>
        </authorList>
    </citation>
    <scope>NUCLEOTIDE SEQUENCE [LARGE SCALE GENOMIC DNA]</scope>
    <source>
        <strain evidence="4 5">DSM 18328</strain>
    </source>
</reference>
<dbReference type="EMBL" id="SHMP01000003">
    <property type="protein sequence ID" value="RZV11720.1"/>
    <property type="molecule type" value="Genomic_DNA"/>
</dbReference>
<dbReference type="Pfam" id="PF03459">
    <property type="entry name" value="TOBE"/>
    <property type="match status" value="1"/>
</dbReference>
<keyword evidence="2" id="KW-0500">Molybdenum</keyword>
<evidence type="ECO:0000256" key="2">
    <source>
        <dbReference type="ARBA" id="ARBA00022505"/>
    </source>
</evidence>
<comment type="subcellular location">
    <subcellularLocation>
        <location evidence="1">Cell membrane</location>
        <topology evidence="1">Peripheral membrane protein</topology>
    </subcellularLocation>
</comment>
<dbReference type="InterPro" id="IPR008995">
    <property type="entry name" value="Mo/tungstate-bd_C_term_dom"/>
</dbReference>
<evidence type="ECO:0000313" key="4">
    <source>
        <dbReference type="EMBL" id="RZV11720.1"/>
    </source>
</evidence>
<sequence>MDYNTAVLVVVSMELSARNRLDGTVQSIETDGIMAEVTVETTGGQTVTAVITTSSVDRLGIAEGDEVNAVIKATAVMIENE</sequence>
<gene>
    <name evidence="4" type="ORF">BDK88_0601</name>
</gene>
<dbReference type="InterPro" id="IPR005116">
    <property type="entry name" value="Transp-assoc_OB_typ1"/>
</dbReference>
<dbReference type="AlphaFoldDB" id="A0A482YFA9"/>
<dbReference type="PROSITE" id="PS51866">
    <property type="entry name" value="MOP"/>
    <property type="match status" value="1"/>
</dbReference>
<evidence type="ECO:0000259" key="3">
    <source>
        <dbReference type="PROSITE" id="PS51866"/>
    </source>
</evidence>
<dbReference type="GO" id="GO:0015689">
    <property type="term" value="P:molybdate ion transport"/>
    <property type="evidence" value="ECO:0007669"/>
    <property type="project" value="InterPro"/>
</dbReference>
<dbReference type="GO" id="GO:0005886">
    <property type="term" value="C:plasma membrane"/>
    <property type="evidence" value="ECO:0007669"/>
    <property type="project" value="UniProtKB-SubCell"/>
</dbReference>
<organism evidence="4 5">
    <name type="scientific">Natrinema hispanicum</name>
    <dbReference type="NCBI Taxonomy" id="392421"/>
    <lineage>
        <taxon>Archaea</taxon>
        <taxon>Methanobacteriati</taxon>
        <taxon>Methanobacteriota</taxon>
        <taxon>Stenosarchaea group</taxon>
        <taxon>Halobacteria</taxon>
        <taxon>Halobacteriales</taxon>
        <taxon>Natrialbaceae</taxon>
        <taxon>Natrinema</taxon>
    </lineage>
</organism>
<dbReference type="NCBIfam" id="TIGR00638">
    <property type="entry name" value="Mop"/>
    <property type="match status" value="1"/>
</dbReference>
<evidence type="ECO:0000256" key="1">
    <source>
        <dbReference type="ARBA" id="ARBA00004202"/>
    </source>
</evidence>
<evidence type="ECO:0000313" key="5">
    <source>
        <dbReference type="Proteomes" id="UP000291097"/>
    </source>
</evidence>
<dbReference type="Gene3D" id="2.40.50.100">
    <property type="match status" value="1"/>
</dbReference>
<dbReference type="InterPro" id="IPR004606">
    <property type="entry name" value="Mop_domain"/>
</dbReference>
<proteinExistence type="predicted"/>
<dbReference type="Proteomes" id="UP000291097">
    <property type="component" value="Unassembled WGS sequence"/>
</dbReference>
<accession>A0A482YFA9</accession>
<protein>
    <submittedName>
        <fullName evidence="4">Molybdopterin-binding protein</fullName>
    </submittedName>
</protein>
<dbReference type="SUPFAM" id="SSF50331">
    <property type="entry name" value="MOP-like"/>
    <property type="match status" value="1"/>
</dbReference>